<dbReference type="Proteomes" id="UP001327093">
    <property type="component" value="Unassembled WGS sequence"/>
</dbReference>
<dbReference type="RefSeq" id="WP_324268744.1">
    <property type="nucleotide sequence ID" value="NZ_JAWLNX010000027.1"/>
</dbReference>
<name>A0ABU6AID6_9PSEU</name>
<reference evidence="1 2" key="1">
    <citation type="submission" date="2023-10" db="EMBL/GenBank/DDBJ databases">
        <title>Saccharopolyspora sp. nov., isolated from mangrove soil.</title>
        <authorList>
            <person name="Lu Y."/>
            <person name="Liu W."/>
        </authorList>
    </citation>
    <scope>NUCLEOTIDE SEQUENCE [LARGE SCALE GENOMIC DNA]</scope>
    <source>
        <strain evidence="1 2">S2-29</strain>
    </source>
</reference>
<dbReference type="EMBL" id="JAWLNX010000027">
    <property type="protein sequence ID" value="MEB3371305.1"/>
    <property type="molecule type" value="Genomic_DNA"/>
</dbReference>
<accession>A0ABU6AID6</accession>
<protein>
    <submittedName>
        <fullName evidence="1">Uncharacterized protein</fullName>
    </submittedName>
</protein>
<evidence type="ECO:0000313" key="1">
    <source>
        <dbReference type="EMBL" id="MEB3371305.1"/>
    </source>
</evidence>
<evidence type="ECO:0000313" key="2">
    <source>
        <dbReference type="Proteomes" id="UP001327093"/>
    </source>
</evidence>
<proteinExistence type="predicted"/>
<comment type="caution">
    <text evidence="1">The sequence shown here is derived from an EMBL/GenBank/DDBJ whole genome shotgun (WGS) entry which is preliminary data.</text>
</comment>
<organism evidence="1 2">
    <name type="scientific">Saccharopolyspora mangrovi</name>
    <dbReference type="NCBI Taxonomy" id="3082379"/>
    <lineage>
        <taxon>Bacteria</taxon>
        <taxon>Bacillati</taxon>
        <taxon>Actinomycetota</taxon>
        <taxon>Actinomycetes</taxon>
        <taxon>Pseudonocardiales</taxon>
        <taxon>Pseudonocardiaceae</taxon>
        <taxon>Saccharopolyspora</taxon>
    </lineage>
</organism>
<sequence>MTAFDTYEKFIGSGALGLPWYRIEEHPADNIDADSWTLVFSECDFRASGTAISQHVITHADLMRAVRTLAAADGTGRDHDTVAHQCRTLVVHGPESVHFKPEIADQVIQVAAFGKVRYR</sequence>
<gene>
    <name evidence="1" type="ORF">R4I43_28245</name>
</gene>
<keyword evidence="2" id="KW-1185">Reference proteome</keyword>